<keyword evidence="1 3" id="KW-0547">Nucleotide-binding</keyword>
<comment type="caution">
    <text evidence="5">The sequence shown here is derived from an EMBL/GenBank/DDBJ whole genome shotgun (WGS) entry which is preliminary data.</text>
</comment>
<dbReference type="Proteomes" id="UP000184089">
    <property type="component" value="Unassembled WGS sequence"/>
</dbReference>
<gene>
    <name evidence="3" type="primary">recD2</name>
    <name evidence="5" type="ORF">SAMN05444424_2420</name>
</gene>
<dbReference type="GO" id="GO:0016787">
    <property type="term" value="F:hydrolase activity"/>
    <property type="evidence" value="ECO:0007669"/>
    <property type="project" value="UniProtKB-KW"/>
</dbReference>
<dbReference type="PANTHER" id="PTHR43788:SF6">
    <property type="entry name" value="DNA HELICASE B"/>
    <property type="match status" value="1"/>
</dbReference>
<dbReference type="CDD" id="cd18809">
    <property type="entry name" value="SF1_C_RecD"/>
    <property type="match status" value="1"/>
</dbReference>
<dbReference type="Pfam" id="PF14490">
    <property type="entry name" value="HHH_RecD2"/>
    <property type="match status" value="1"/>
</dbReference>
<reference evidence="6" key="1">
    <citation type="submission" date="2016-11" db="EMBL/GenBank/DDBJ databases">
        <authorList>
            <person name="Jaros S."/>
            <person name="Januszkiewicz K."/>
            <person name="Wedrychowicz H."/>
        </authorList>
    </citation>
    <scope>NUCLEOTIDE SEQUENCE [LARGE SCALE GENOMIC DNA]</scope>
    <source>
        <strain evidence="6">DSM 4029</strain>
    </source>
</reference>
<dbReference type="Gene3D" id="1.10.10.2220">
    <property type="match status" value="1"/>
</dbReference>
<dbReference type="SUPFAM" id="SSF52540">
    <property type="entry name" value="P-loop containing nucleoside triphosphate hydrolases"/>
    <property type="match status" value="1"/>
</dbReference>
<dbReference type="GO" id="GO:0005524">
    <property type="term" value="F:ATP binding"/>
    <property type="evidence" value="ECO:0007669"/>
    <property type="project" value="UniProtKB-UniRule"/>
</dbReference>
<evidence type="ECO:0000259" key="4">
    <source>
        <dbReference type="SMART" id="SM00382"/>
    </source>
</evidence>
<evidence type="ECO:0000313" key="5">
    <source>
        <dbReference type="EMBL" id="SHG44789.1"/>
    </source>
</evidence>
<dbReference type="CDD" id="cd17933">
    <property type="entry name" value="DEXSc_RecD-like"/>
    <property type="match status" value="1"/>
</dbReference>
<dbReference type="GO" id="GO:0043139">
    <property type="term" value="F:5'-3' DNA helicase activity"/>
    <property type="evidence" value="ECO:0007669"/>
    <property type="project" value="UniProtKB-UniRule"/>
</dbReference>
<dbReference type="InterPro" id="IPR010994">
    <property type="entry name" value="RuvA_2-like"/>
</dbReference>
<dbReference type="InterPro" id="IPR027417">
    <property type="entry name" value="P-loop_NTPase"/>
</dbReference>
<dbReference type="NCBIfam" id="TIGR01448">
    <property type="entry name" value="recD_rel"/>
    <property type="match status" value="1"/>
</dbReference>
<feature type="binding site" evidence="3">
    <location>
        <begin position="355"/>
        <end position="359"/>
    </location>
    <ligand>
        <name>ATP</name>
        <dbReference type="ChEBI" id="CHEBI:30616"/>
    </ligand>
</feature>
<evidence type="ECO:0000313" key="6">
    <source>
        <dbReference type="Proteomes" id="UP000184089"/>
    </source>
</evidence>
<dbReference type="SMART" id="SM00382">
    <property type="entry name" value="AAA"/>
    <property type="match status" value="1"/>
</dbReference>
<dbReference type="InterPro" id="IPR041451">
    <property type="entry name" value="RecD2_SH13"/>
</dbReference>
<dbReference type="InterPro" id="IPR006345">
    <property type="entry name" value="RecD2"/>
</dbReference>
<dbReference type="Pfam" id="PF14520">
    <property type="entry name" value="HHH_5"/>
    <property type="match status" value="1"/>
</dbReference>
<protein>
    <recommendedName>
        <fullName evidence="3">ATP-dependent RecD2 DNA helicase</fullName>
        <ecNumber evidence="3">5.6.2.3</ecNumber>
    </recommendedName>
    <alternativeName>
        <fullName evidence="3">DNA 5'-3' helicase subunit RecD2</fullName>
    </alternativeName>
</protein>
<dbReference type="AlphaFoldDB" id="A0AAQ1MFC1"/>
<dbReference type="GO" id="GO:0009338">
    <property type="term" value="C:exodeoxyribonuclease V complex"/>
    <property type="evidence" value="ECO:0007669"/>
    <property type="project" value="TreeGrafter"/>
</dbReference>
<dbReference type="InterPro" id="IPR050534">
    <property type="entry name" value="Coronavir_polyprotein_1ab"/>
</dbReference>
<dbReference type="InterPro" id="IPR027785">
    <property type="entry name" value="UvrD-like_helicase_C"/>
</dbReference>
<dbReference type="PANTHER" id="PTHR43788">
    <property type="entry name" value="DNA2/NAM7 HELICASE FAMILY MEMBER"/>
    <property type="match status" value="1"/>
</dbReference>
<dbReference type="HAMAP" id="MF_01488">
    <property type="entry name" value="RecD2"/>
    <property type="match status" value="1"/>
</dbReference>
<comment type="catalytic activity">
    <reaction evidence="3">
        <text>ATP + H2O = ADP + phosphate + H(+)</text>
        <dbReference type="Rhea" id="RHEA:13065"/>
        <dbReference type="ChEBI" id="CHEBI:15377"/>
        <dbReference type="ChEBI" id="CHEBI:15378"/>
        <dbReference type="ChEBI" id="CHEBI:30616"/>
        <dbReference type="ChEBI" id="CHEBI:43474"/>
        <dbReference type="ChEBI" id="CHEBI:456216"/>
        <dbReference type="EC" id="5.6.2.3"/>
    </reaction>
</comment>
<evidence type="ECO:0000256" key="2">
    <source>
        <dbReference type="ARBA" id="ARBA00022840"/>
    </source>
</evidence>
<proteinExistence type="inferred from homology"/>
<dbReference type="GO" id="GO:0017116">
    <property type="term" value="F:single-stranded DNA helicase activity"/>
    <property type="evidence" value="ECO:0007669"/>
    <property type="project" value="TreeGrafter"/>
</dbReference>
<dbReference type="Gene3D" id="1.10.150.20">
    <property type="entry name" value="5' to 3' exonuclease, C-terminal subdomain"/>
    <property type="match status" value="1"/>
</dbReference>
<keyword evidence="3" id="KW-0347">Helicase</keyword>
<dbReference type="SUPFAM" id="SSF47781">
    <property type="entry name" value="RuvA domain 2-like"/>
    <property type="match status" value="1"/>
</dbReference>
<comment type="similarity">
    <text evidence="3">Belongs to the RecD family. RecD2 subfamily.</text>
</comment>
<dbReference type="GO" id="GO:0003677">
    <property type="term" value="F:DNA binding"/>
    <property type="evidence" value="ECO:0007669"/>
    <property type="project" value="UniProtKB-UniRule"/>
</dbReference>
<keyword evidence="2 3" id="KW-0067">ATP-binding</keyword>
<comment type="function">
    <text evidence="3">DNA-dependent ATPase and ATP-dependent 5'-3' DNA helicase. Has no activity on blunt DNA or DNA with 3'-overhangs, requires at least 10 bases of 5'-ssDNA for helicase activity.</text>
</comment>
<accession>A0AAQ1MFC1</accession>
<evidence type="ECO:0000256" key="1">
    <source>
        <dbReference type="ARBA" id="ARBA00022741"/>
    </source>
</evidence>
<dbReference type="Pfam" id="PF23139">
    <property type="entry name" value="OB_YrrC"/>
    <property type="match status" value="1"/>
</dbReference>
<dbReference type="EMBL" id="FQVY01000004">
    <property type="protein sequence ID" value="SHG44789.1"/>
    <property type="molecule type" value="Genomic_DNA"/>
</dbReference>
<dbReference type="Gene3D" id="3.40.50.300">
    <property type="entry name" value="P-loop containing nucleotide triphosphate hydrolases"/>
    <property type="match status" value="2"/>
</dbReference>
<dbReference type="InterPro" id="IPR055446">
    <property type="entry name" value="RecD2_N_OB"/>
</dbReference>
<feature type="domain" description="AAA+ ATPase" evidence="4">
    <location>
        <begin position="344"/>
        <end position="491"/>
    </location>
</feature>
<organism evidence="5 6">
    <name type="scientific">Bittarella massiliensis</name>
    <name type="common">ex Durand et al. 2017</name>
    <dbReference type="NCBI Taxonomy" id="1720313"/>
    <lineage>
        <taxon>Bacteria</taxon>
        <taxon>Bacillati</taxon>
        <taxon>Bacillota</taxon>
        <taxon>Clostridia</taxon>
        <taxon>Eubacteriales</taxon>
        <taxon>Oscillospiraceae</taxon>
        <taxon>Bittarella (ex Durand et al. 2017)</taxon>
    </lineage>
</organism>
<name>A0AAQ1MFC1_9FIRM</name>
<dbReference type="EC" id="5.6.2.3" evidence="3"/>
<dbReference type="GO" id="GO:0006310">
    <property type="term" value="P:DNA recombination"/>
    <property type="evidence" value="ECO:0007669"/>
    <property type="project" value="InterPro"/>
</dbReference>
<sequence>MKGEGDKVERAEQLIQLAGTVEGVVFRNRENGWSVVDISCEGELITAVGEFSELSEGEEVELTGVFVNHPTFGRQFKASLCTTKLPATAGAILKYLASGAIKGIGPVTARRIVDRFGSRTLEVIEKDPDALAQVQGISLKKAEDIHLEYQRVFGIRSLLAFMAQYGFSAAEAIKVWKFWGPQAQELLCENPYRLCLSFIGISFDRADAMAIQLGLSPESGERVQAAAAHVLRHNTQNGHTCLPREKLAAVTASYIGLPPERVDFEIGEMLEREDLVEYTGDERPMIFLPDYYRAEGYIATRLQMLISFMPDNGTQWDRQIAAQEKALGIVYADTQREAIAQALRQGFVVLTGGPGTGKTTTINGMIELFEKDGRKVALCAPTGRAAKRMSAVTGREAKTIHRLLEAGYQKDGTLAFTKNEEDLLDCDVLILDEVSMVDVLLFEALLRAIKLNCKLVLVGDYDQLPSVGAGNLLKDIIDSGFFPVVRLSHIFRQAAQSAIVTSAHEILEGQVPDLAQRDKDFFFLPARDKPSGLALICDLVTTRLPKAYGLSPADIQVLSPGRRGAAGVQQQNRILREAVNPARGQPEIGYMGMSFRQGDKVMQTRNNYDIVTTQEETGEKGTGVFNGDMGQIEEIDRQNGLIHIRYEDKRAAYTPDMLGEIEHAYAVTVHKSQGSEFDAVILSLLEPNPKLYFRNLLYTAVTRAKQLLVIVGSRRAVEMMVENNRKTLRYSGLGSFLRDILG</sequence>
<dbReference type="InterPro" id="IPR029493">
    <property type="entry name" value="RecD2-like_HHH"/>
</dbReference>
<dbReference type="Gene3D" id="2.30.30.940">
    <property type="match status" value="1"/>
</dbReference>
<dbReference type="Pfam" id="PF13538">
    <property type="entry name" value="UvrD_C_2"/>
    <property type="match status" value="1"/>
</dbReference>
<dbReference type="Pfam" id="PF13245">
    <property type="entry name" value="AAA_19"/>
    <property type="match status" value="1"/>
</dbReference>
<keyword evidence="3" id="KW-0413">Isomerase</keyword>
<dbReference type="InterPro" id="IPR003593">
    <property type="entry name" value="AAA+_ATPase"/>
</dbReference>
<dbReference type="Pfam" id="PF18335">
    <property type="entry name" value="SH3_13"/>
    <property type="match status" value="1"/>
</dbReference>
<evidence type="ECO:0000256" key="3">
    <source>
        <dbReference type="HAMAP-Rule" id="MF_01488"/>
    </source>
</evidence>
<keyword evidence="3" id="KW-0238">DNA-binding</keyword>
<keyword evidence="3" id="KW-0378">Hydrolase</keyword>